<dbReference type="PANTHER" id="PTHR43833">
    <property type="entry name" value="POTASSIUM CHANNEL PROTEIN 2-RELATED-RELATED"/>
    <property type="match status" value="1"/>
</dbReference>
<dbReference type="EMBL" id="QOUX01000023">
    <property type="protein sequence ID" value="RXJ02586.1"/>
    <property type="molecule type" value="Genomic_DNA"/>
</dbReference>
<dbReference type="Gene3D" id="1.10.287.70">
    <property type="match status" value="1"/>
</dbReference>
<keyword evidence="2" id="KW-0812">Transmembrane</keyword>
<keyword evidence="4" id="KW-0406">Ion transport</keyword>
<keyword evidence="4" id="KW-0813">Transport</keyword>
<keyword evidence="2" id="KW-1133">Transmembrane helix</keyword>
<evidence type="ECO:0000313" key="4">
    <source>
        <dbReference type="EMBL" id="RXJ02586.1"/>
    </source>
</evidence>
<protein>
    <submittedName>
        <fullName evidence="4">Potassium channel protein</fullName>
    </submittedName>
</protein>
<accession>A0A4Q0VVK6</accession>
<dbReference type="InterPro" id="IPR050721">
    <property type="entry name" value="Trk_Ktr_HKT_K-transport"/>
</dbReference>
<dbReference type="InterPro" id="IPR036721">
    <property type="entry name" value="RCK_C_sf"/>
</dbReference>
<dbReference type="PROSITE" id="PS51201">
    <property type="entry name" value="RCK_N"/>
    <property type="match status" value="1"/>
</dbReference>
<dbReference type="SUPFAM" id="SSF116726">
    <property type="entry name" value="TrkA C-terminal domain-like"/>
    <property type="match status" value="1"/>
</dbReference>
<name>A0A4Q0VVK6_9BACI</name>
<gene>
    <name evidence="4" type="ORF">DS745_06345</name>
</gene>
<keyword evidence="2" id="KW-0472">Membrane</keyword>
<evidence type="ECO:0000256" key="1">
    <source>
        <dbReference type="ARBA" id="ARBA00004651"/>
    </source>
</evidence>
<dbReference type="PANTHER" id="PTHR43833:SF9">
    <property type="entry name" value="POTASSIUM CHANNEL PROTEIN YUGO-RELATED"/>
    <property type="match status" value="1"/>
</dbReference>
<evidence type="ECO:0000259" key="3">
    <source>
        <dbReference type="PROSITE" id="PS51201"/>
    </source>
</evidence>
<keyword evidence="4" id="KW-0407">Ion channel</keyword>
<dbReference type="InterPro" id="IPR010420">
    <property type="entry name" value="CASTOR/POLLUX/SYM8_dom"/>
</dbReference>
<dbReference type="GO" id="GO:0034220">
    <property type="term" value="P:monoatomic ion transmembrane transport"/>
    <property type="evidence" value="ECO:0007669"/>
    <property type="project" value="UniProtKB-KW"/>
</dbReference>
<evidence type="ECO:0000256" key="2">
    <source>
        <dbReference type="SAM" id="Phobius"/>
    </source>
</evidence>
<dbReference type="Pfam" id="PF06241">
    <property type="entry name" value="Castor_Poll_mid"/>
    <property type="match status" value="1"/>
</dbReference>
<feature type="transmembrane region" description="Helical" evidence="2">
    <location>
        <begin position="15"/>
        <end position="37"/>
    </location>
</feature>
<dbReference type="Pfam" id="PF02254">
    <property type="entry name" value="TrkA_N"/>
    <property type="match status" value="1"/>
</dbReference>
<sequence length="333" mass="37516">MNFSAVTHTYARFPVVLRLFIIVLFLIVTAGIAIHFIEPESYPTLFEGIWWAIVTASTVGYGDYTPVTTVGRILAIFVIMFGIGIVSFFVTTFASSTITTRNALKHGELSFKKDGHYVIVGWNERSRNMIIHLQKLNPELEIVLIDQTLKQCPLSSNMVHFIRGNPLEDDTLQRANIKKAHTVVITANLHTYESEADPKSIITLLAIKGLNPEIYSVVEILTPEQKNNCLRAGADEIIETSLLTSLAMINSTMYHGIINVVHQLLDHQNDHMLLYSEVPTHLYGKTYKDCFSIINNDHSLVIGLYRDNKVELTPLPTIILQKGDHFIEIKRLG</sequence>
<feature type="domain" description="RCK N-terminal" evidence="3">
    <location>
        <begin position="114"/>
        <end position="239"/>
    </location>
</feature>
<dbReference type="OrthoDB" id="9785285at2"/>
<dbReference type="Proteomes" id="UP000290649">
    <property type="component" value="Unassembled WGS sequence"/>
</dbReference>
<evidence type="ECO:0000313" key="5">
    <source>
        <dbReference type="Proteomes" id="UP000290649"/>
    </source>
</evidence>
<dbReference type="InterPro" id="IPR036291">
    <property type="entry name" value="NAD(P)-bd_dom_sf"/>
</dbReference>
<proteinExistence type="predicted"/>
<dbReference type="Gene3D" id="3.40.50.720">
    <property type="entry name" value="NAD(P)-binding Rossmann-like Domain"/>
    <property type="match status" value="1"/>
</dbReference>
<dbReference type="RefSeq" id="WP_129077430.1">
    <property type="nucleotide sequence ID" value="NZ_QOUX01000023.1"/>
</dbReference>
<feature type="transmembrane region" description="Helical" evidence="2">
    <location>
        <begin position="73"/>
        <end position="95"/>
    </location>
</feature>
<dbReference type="SUPFAM" id="SSF51735">
    <property type="entry name" value="NAD(P)-binding Rossmann-fold domains"/>
    <property type="match status" value="1"/>
</dbReference>
<dbReference type="GO" id="GO:0006813">
    <property type="term" value="P:potassium ion transport"/>
    <property type="evidence" value="ECO:0007669"/>
    <property type="project" value="InterPro"/>
</dbReference>
<dbReference type="InterPro" id="IPR003148">
    <property type="entry name" value="RCK_N"/>
</dbReference>
<dbReference type="SUPFAM" id="SSF81324">
    <property type="entry name" value="Voltage-gated potassium channels"/>
    <property type="match status" value="1"/>
</dbReference>
<reference evidence="4 5" key="1">
    <citation type="journal article" date="2019" name="Int. J. Syst. Evol. Microbiol.">
        <title>Anaerobacillus alkaliphilus sp. nov., a novel alkaliphilic and moderately halophilic bacterium.</title>
        <authorList>
            <person name="Borsodi A.K."/>
            <person name="Aszalos J.M."/>
            <person name="Bihari P."/>
            <person name="Nagy I."/>
            <person name="Schumann P."/>
            <person name="Sproer C."/>
            <person name="Kovacs A.L."/>
            <person name="Boka K."/>
            <person name="Dobosy P."/>
            <person name="Ovari M."/>
            <person name="Szili-Kovacs T."/>
            <person name="Toth E."/>
        </authorList>
    </citation>
    <scope>NUCLEOTIDE SEQUENCE [LARGE SCALE GENOMIC DNA]</scope>
    <source>
        <strain evidence="4 5">B16-10</strain>
    </source>
</reference>
<comment type="caution">
    <text evidence="4">The sequence shown here is derived from an EMBL/GenBank/DDBJ whole genome shotgun (WGS) entry which is preliminary data.</text>
</comment>
<dbReference type="InterPro" id="IPR013099">
    <property type="entry name" value="K_chnl_dom"/>
</dbReference>
<keyword evidence="5" id="KW-1185">Reference proteome</keyword>
<dbReference type="GO" id="GO:0005886">
    <property type="term" value="C:plasma membrane"/>
    <property type="evidence" value="ECO:0007669"/>
    <property type="project" value="UniProtKB-SubCell"/>
</dbReference>
<dbReference type="Pfam" id="PF07885">
    <property type="entry name" value="Ion_trans_2"/>
    <property type="match status" value="1"/>
</dbReference>
<comment type="subcellular location">
    <subcellularLocation>
        <location evidence="1">Cell membrane</location>
        <topology evidence="1">Multi-pass membrane protein</topology>
    </subcellularLocation>
</comment>
<dbReference type="AlphaFoldDB" id="A0A4Q0VVK6"/>
<organism evidence="4 5">
    <name type="scientific">Anaerobacillus alkaliphilus</name>
    <dbReference type="NCBI Taxonomy" id="1548597"/>
    <lineage>
        <taxon>Bacteria</taxon>
        <taxon>Bacillati</taxon>
        <taxon>Bacillota</taxon>
        <taxon>Bacilli</taxon>
        <taxon>Bacillales</taxon>
        <taxon>Bacillaceae</taxon>
        <taxon>Anaerobacillus</taxon>
    </lineage>
</organism>